<dbReference type="PANTHER" id="PTHR43353">
    <property type="entry name" value="SUCCINATE-SEMIALDEHYDE DEHYDROGENASE, MITOCHONDRIAL"/>
    <property type="match status" value="1"/>
</dbReference>
<protein>
    <submittedName>
        <fullName evidence="4">Aldehyde dehydrogenase family protein</fullName>
    </submittedName>
</protein>
<name>A0ABS2A739_9ACTN</name>
<dbReference type="InterPro" id="IPR016161">
    <property type="entry name" value="Ald_DH/histidinol_DH"/>
</dbReference>
<dbReference type="Gene3D" id="3.40.605.10">
    <property type="entry name" value="Aldehyde Dehydrogenase, Chain A, domain 1"/>
    <property type="match status" value="1"/>
</dbReference>
<evidence type="ECO:0000313" key="4">
    <source>
        <dbReference type="EMBL" id="MBM2615660.1"/>
    </source>
</evidence>
<reference evidence="4 5" key="1">
    <citation type="submission" date="2021-01" db="EMBL/GenBank/DDBJ databases">
        <title>Actinoplanes sp. nov. LDG1-06 isolated from lichen.</title>
        <authorList>
            <person name="Saeng-In P."/>
            <person name="Phongsopitanun W."/>
            <person name="Kanchanasin P."/>
            <person name="Yuki M."/>
            <person name="Kudo T."/>
            <person name="Ohkuma M."/>
            <person name="Tanasupawat S."/>
        </authorList>
    </citation>
    <scope>NUCLEOTIDE SEQUENCE [LARGE SCALE GENOMIC DNA]</scope>
    <source>
        <strain evidence="4 5">LDG1-06</strain>
    </source>
</reference>
<evidence type="ECO:0000259" key="3">
    <source>
        <dbReference type="Pfam" id="PF00171"/>
    </source>
</evidence>
<evidence type="ECO:0000256" key="2">
    <source>
        <dbReference type="SAM" id="MobiDB-lite"/>
    </source>
</evidence>
<evidence type="ECO:0000313" key="5">
    <source>
        <dbReference type="Proteomes" id="UP000632138"/>
    </source>
</evidence>
<dbReference type="PANTHER" id="PTHR43353:SF3">
    <property type="entry name" value="ALDEHYDE DEHYDROGENASE-RELATED"/>
    <property type="match status" value="1"/>
</dbReference>
<feature type="region of interest" description="Disordered" evidence="2">
    <location>
        <begin position="465"/>
        <end position="492"/>
    </location>
</feature>
<accession>A0ABS2A739</accession>
<dbReference type="Pfam" id="PF00171">
    <property type="entry name" value="Aldedh"/>
    <property type="match status" value="1"/>
</dbReference>
<dbReference type="Gene3D" id="3.40.309.10">
    <property type="entry name" value="Aldehyde Dehydrogenase, Chain A, domain 2"/>
    <property type="match status" value="1"/>
</dbReference>
<sequence length="492" mass="50277">MTSETAAAADAVRADAASVLAAAADAAPALAAMPPRDRARALVAAAEALLAAADELVPLAMAETGLTEPRLRGEIKRTAVQLKLFAEVAAAGEFLDVRLDAADPDFVLGPRPDLRRYLVPLGPVLNFAASNFPFAFSVAGGDTASALAAGCPVVVKAHPGHPRLSDRTAEVLNTALPAGALGVVHGQDEGVAALKDERIAAASFTGSLAGGQALAAIAAARPRPIPFYGELGSLNPVIVTPDALAERASGIADGFAASVSGSAGQLCTKPGLLFVPAGLPAPEAFASVAPHRLLHQGIADGYARRRDEVLGTPGVTVVVEGGVTPDGVTPTLVETDLATLLEHRETLLQEAFGPLSIVVRYTPGEPLGEALTELVEGSLTAGVHVGAGEDSPWLHELVSALRALAGRVLFNGWPTGVAVTPAMQHGGPFPATTNPTITSVGTAAIGRFLRPVVYQDCPPSLLPEPLRDDNPWHVPQHRSPAGESSGWGSLTA</sequence>
<dbReference type="InterPro" id="IPR016163">
    <property type="entry name" value="Ald_DH_C"/>
</dbReference>
<organism evidence="4 5">
    <name type="scientific">Paractinoplanes ovalisporus</name>
    <dbReference type="NCBI Taxonomy" id="2810368"/>
    <lineage>
        <taxon>Bacteria</taxon>
        <taxon>Bacillati</taxon>
        <taxon>Actinomycetota</taxon>
        <taxon>Actinomycetes</taxon>
        <taxon>Micromonosporales</taxon>
        <taxon>Micromonosporaceae</taxon>
        <taxon>Paractinoplanes</taxon>
    </lineage>
</organism>
<keyword evidence="1" id="KW-0560">Oxidoreductase</keyword>
<dbReference type="InterPro" id="IPR015590">
    <property type="entry name" value="Aldehyde_DH_dom"/>
</dbReference>
<dbReference type="SUPFAM" id="SSF53720">
    <property type="entry name" value="ALDH-like"/>
    <property type="match status" value="1"/>
</dbReference>
<dbReference type="InterPro" id="IPR050740">
    <property type="entry name" value="Aldehyde_DH_Superfamily"/>
</dbReference>
<dbReference type="InterPro" id="IPR016162">
    <property type="entry name" value="Ald_DH_N"/>
</dbReference>
<evidence type="ECO:0000256" key="1">
    <source>
        <dbReference type="ARBA" id="ARBA00023002"/>
    </source>
</evidence>
<gene>
    <name evidence="4" type="ORF">JIG36_08855</name>
</gene>
<comment type="caution">
    <text evidence="4">The sequence shown here is derived from an EMBL/GenBank/DDBJ whole genome shotgun (WGS) entry which is preliminary data.</text>
</comment>
<feature type="domain" description="Aldehyde dehydrogenase" evidence="3">
    <location>
        <begin position="5"/>
        <end position="278"/>
    </location>
</feature>
<dbReference type="Proteomes" id="UP000632138">
    <property type="component" value="Unassembled WGS sequence"/>
</dbReference>
<dbReference type="EMBL" id="JAENHP010000002">
    <property type="protein sequence ID" value="MBM2615660.1"/>
    <property type="molecule type" value="Genomic_DNA"/>
</dbReference>
<keyword evidence="5" id="KW-1185">Reference proteome</keyword>
<proteinExistence type="predicted"/>
<dbReference type="RefSeq" id="WP_203375526.1">
    <property type="nucleotide sequence ID" value="NZ_JAENHP010000002.1"/>
</dbReference>